<evidence type="ECO:0000313" key="3">
    <source>
        <dbReference type="EMBL" id="MFC4589294.1"/>
    </source>
</evidence>
<dbReference type="Proteomes" id="UP001595891">
    <property type="component" value="Unassembled WGS sequence"/>
</dbReference>
<protein>
    <submittedName>
        <fullName evidence="3">Toxin glutamine deamidase domain-containing protein</fullName>
    </submittedName>
</protein>
<keyword evidence="4" id="KW-1185">Reference proteome</keyword>
<evidence type="ECO:0000313" key="4">
    <source>
        <dbReference type="Proteomes" id="UP001595891"/>
    </source>
</evidence>
<proteinExistence type="predicted"/>
<sequence>MSGTSHGDPSRPGALWRFGGVGYNPVVTSDGVRWRDYELAAESPGPARARGGPSPKGYAAPDPQRDALLARRLEGLLPRWPERLQPHRPDAPPSPHSGGFPPQWSGREVAAWARPDDDWFDDPRRPVRLDASRSYGTPGGLAWPDPQVQEDLCQAVPGGVRFPDPRGAWIRLVNGEGPSEDPFRATNSLDCALAVVSTWHGEPAVAAPRQPEYNRVGMPSLSGETGGVARAERWLGHRFEYAGQGRRVYAAVARRLEAGGHGSAAVLITRWPSGGSHAWNAVNAGGEVVWVDAQRGHTSVDPPAGPVTGVFCVVLDRRGRRL</sequence>
<name>A0ABV9EKE9_9ACTN</name>
<dbReference type="EMBL" id="JBHSFN010000015">
    <property type="protein sequence ID" value="MFC4589294.1"/>
    <property type="molecule type" value="Genomic_DNA"/>
</dbReference>
<comment type="caution">
    <text evidence="3">The sequence shown here is derived from an EMBL/GenBank/DDBJ whole genome shotgun (WGS) entry which is preliminary data.</text>
</comment>
<evidence type="ECO:0000256" key="1">
    <source>
        <dbReference type="SAM" id="MobiDB-lite"/>
    </source>
</evidence>
<accession>A0ABV9EKE9</accession>
<feature type="region of interest" description="Disordered" evidence="1">
    <location>
        <begin position="1"/>
        <end position="23"/>
    </location>
</feature>
<feature type="region of interest" description="Disordered" evidence="1">
    <location>
        <begin position="42"/>
        <end position="105"/>
    </location>
</feature>
<dbReference type="RefSeq" id="WP_262846421.1">
    <property type="nucleotide sequence ID" value="NZ_JANZYP010000046.1"/>
</dbReference>
<dbReference type="InterPro" id="IPR028908">
    <property type="entry name" value="Tox-PL_dom"/>
</dbReference>
<feature type="compositionally biased region" description="Basic and acidic residues" evidence="1">
    <location>
        <begin position="63"/>
        <end position="90"/>
    </location>
</feature>
<feature type="domain" description="Tox-PL" evidence="2">
    <location>
        <begin position="186"/>
        <end position="297"/>
    </location>
</feature>
<organism evidence="3 4">
    <name type="scientific">Sphaerisporangium corydalis</name>
    <dbReference type="NCBI Taxonomy" id="1441875"/>
    <lineage>
        <taxon>Bacteria</taxon>
        <taxon>Bacillati</taxon>
        <taxon>Actinomycetota</taxon>
        <taxon>Actinomycetes</taxon>
        <taxon>Streptosporangiales</taxon>
        <taxon>Streptosporangiaceae</taxon>
        <taxon>Sphaerisporangium</taxon>
    </lineage>
</organism>
<feature type="compositionally biased region" description="Low complexity" evidence="1">
    <location>
        <begin position="42"/>
        <end position="57"/>
    </location>
</feature>
<dbReference type="Pfam" id="PF15644">
    <property type="entry name" value="Gln_amidase"/>
    <property type="match status" value="1"/>
</dbReference>
<gene>
    <name evidence="3" type="ORF">ACFO8L_24600</name>
</gene>
<evidence type="ECO:0000259" key="2">
    <source>
        <dbReference type="Pfam" id="PF15644"/>
    </source>
</evidence>
<reference evidence="4" key="1">
    <citation type="journal article" date="2019" name="Int. J. Syst. Evol. Microbiol.">
        <title>The Global Catalogue of Microorganisms (GCM) 10K type strain sequencing project: providing services to taxonomists for standard genome sequencing and annotation.</title>
        <authorList>
            <consortium name="The Broad Institute Genomics Platform"/>
            <consortium name="The Broad Institute Genome Sequencing Center for Infectious Disease"/>
            <person name="Wu L."/>
            <person name="Ma J."/>
        </authorList>
    </citation>
    <scope>NUCLEOTIDE SEQUENCE [LARGE SCALE GENOMIC DNA]</scope>
    <source>
        <strain evidence="4">CCUG 49560</strain>
    </source>
</reference>